<keyword evidence="2" id="KW-1185">Reference proteome</keyword>
<protein>
    <submittedName>
        <fullName evidence="1">Uncharacterized protein</fullName>
    </submittedName>
</protein>
<evidence type="ECO:0000313" key="1">
    <source>
        <dbReference type="EMBL" id="OIW24127.1"/>
    </source>
</evidence>
<reference evidence="1 2" key="1">
    <citation type="submission" date="2016-10" db="EMBL/GenBank/DDBJ databases">
        <title>Draft genome sequence of Coniochaeta ligniaria NRRL30616, a lignocellulolytic fungus for bioabatement of inhibitors in plant biomass hydrolysates.</title>
        <authorList>
            <consortium name="DOE Joint Genome Institute"/>
            <person name="Jimenez D.J."/>
            <person name="Hector R.E."/>
            <person name="Riley R."/>
            <person name="Sun H."/>
            <person name="Grigoriev I.V."/>
            <person name="Van Elsas J.D."/>
            <person name="Nichols N.N."/>
        </authorList>
    </citation>
    <scope>NUCLEOTIDE SEQUENCE [LARGE SCALE GENOMIC DNA]</scope>
    <source>
        <strain evidence="1 2">NRRL 30616</strain>
    </source>
</reference>
<dbReference type="InParanoid" id="A0A1J7I901"/>
<evidence type="ECO:0000313" key="2">
    <source>
        <dbReference type="Proteomes" id="UP000182658"/>
    </source>
</evidence>
<organism evidence="1 2">
    <name type="scientific">Coniochaeta ligniaria NRRL 30616</name>
    <dbReference type="NCBI Taxonomy" id="1408157"/>
    <lineage>
        <taxon>Eukaryota</taxon>
        <taxon>Fungi</taxon>
        <taxon>Dikarya</taxon>
        <taxon>Ascomycota</taxon>
        <taxon>Pezizomycotina</taxon>
        <taxon>Sordariomycetes</taxon>
        <taxon>Sordariomycetidae</taxon>
        <taxon>Coniochaetales</taxon>
        <taxon>Coniochaetaceae</taxon>
        <taxon>Coniochaeta</taxon>
    </lineage>
</organism>
<dbReference type="EMBL" id="KV875104">
    <property type="protein sequence ID" value="OIW24127.1"/>
    <property type="molecule type" value="Genomic_DNA"/>
</dbReference>
<dbReference type="AlphaFoldDB" id="A0A1J7I901"/>
<sequence length="160" mass="17733">MFIENIASRTRGPAVQQVWIGASRTVVLTFMHEVAAGLLHLASHMGPYICLHESIASLNDLSEFAPIDTTLIWYPGSPWTVHISELYSETKGVATLSVESGSDLDTVRAAVAEQTRVHEFGGDRRQKTIPIPRDANAHTPDWNRVRDDDVASMHRFLIVA</sequence>
<accession>A0A1J7I901</accession>
<name>A0A1J7I901_9PEZI</name>
<gene>
    <name evidence="1" type="ORF">CONLIGDRAFT_685752</name>
</gene>
<proteinExistence type="predicted"/>
<dbReference type="Proteomes" id="UP000182658">
    <property type="component" value="Unassembled WGS sequence"/>
</dbReference>